<dbReference type="Pfam" id="PF13517">
    <property type="entry name" value="FG-GAP_3"/>
    <property type="match status" value="2"/>
</dbReference>
<dbReference type="PANTHER" id="PTHR46580">
    <property type="entry name" value="SENSOR KINASE-RELATED"/>
    <property type="match status" value="1"/>
</dbReference>
<comment type="caution">
    <text evidence="2">The sequence shown here is derived from an EMBL/GenBank/DDBJ whole genome shotgun (WGS) entry which is preliminary data.</text>
</comment>
<dbReference type="SUPFAM" id="SSF69318">
    <property type="entry name" value="Integrin alpha N-terminal domain"/>
    <property type="match status" value="1"/>
</dbReference>
<dbReference type="InterPro" id="IPR024079">
    <property type="entry name" value="MetalloPept_cat_dom_sf"/>
</dbReference>
<evidence type="ECO:0000313" key="3">
    <source>
        <dbReference type="Proteomes" id="UP001597512"/>
    </source>
</evidence>
<dbReference type="EMBL" id="JBHUOM010000001">
    <property type="protein sequence ID" value="MFD2932325.1"/>
    <property type="molecule type" value="Genomic_DNA"/>
</dbReference>
<dbReference type="Proteomes" id="UP001597512">
    <property type="component" value="Unassembled WGS sequence"/>
</dbReference>
<accession>A0ABW6AAE8</accession>
<dbReference type="Gene3D" id="3.40.390.10">
    <property type="entry name" value="Collagenase (Catalytic Domain)"/>
    <property type="match status" value="1"/>
</dbReference>
<dbReference type="Gene3D" id="2.40.128.340">
    <property type="match status" value="3"/>
</dbReference>
<organism evidence="2 3">
    <name type="scientific">Spirosoma flavum</name>
    <dbReference type="NCBI Taxonomy" id="2048557"/>
    <lineage>
        <taxon>Bacteria</taxon>
        <taxon>Pseudomonadati</taxon>
        <taxon>Bacteroidota</taxon>
        <taxon>Cytophagia</taxon>
        <taxon>Cytophagales</taxon>
        <taxon>Cytophagaceae</taxon>
        <taxon>Spirosoma</taxon>
    </lineage>
</organism>
<sequence>MPNSVTQILISGPVGSKLNIAVLGDGFAQTDQAAYNQKVQELLIDGVFGHDYFYEDKQAFNIFRVNLISNQSGVSTRQYNEHGTPDDGSDDTITSTTLKDTALKYIFSGSWAHCWLEGTATTSALVQAALNTWVPDYDLVVVILNDPRYGGCGGGGFQVIPMGVGWEVLAHEFGHGTGGLADEYCTSKVYAGGESGSVDLTTNTNRATLKWKRFVNPTTPIPTGTGNCSDYTAGPKPASWDNTQDVGLFEGGGTYATGIYRPVINCRMRSNSPEFCPVCYTEMKTKMHNYTGRNFLNCYSGDFNGDGKSDLLVHNDNSIMIYRSNGSQFDVVFSTVERVPGSWQFKPNDQFYIGDFNGDGKDEVAIFNGVDWSMEYLGLLADDGHNGLKLIARYDNSMPNWDFKKNDKFYVSDFNGDGKKDLIVFNGADWSIPYLGMLQSSGTGFNVIQRYDANLANWQMTKGDKFYVGDFDGNGKDDLYVFNGDNWSIPYLSMLRSNGTSYTMVHRYDANLAGWQMTKGDKFYVGDFNGDGKADIYVSNGQNWNIAYLAMMASNGTSLTMVRRYDGNAPGWQMRKNDQYFVGDINGDNKADLFVYNYQDWSKEYLGTMISSGSDLACSWREDWVGEWNLGSVDRFLVCNFEGTVGKRDLVVHNQNWLGMIKATPTLSLQKLYYKWIHNYRYGRNW</sequence>
<protein>
    <submittedName>
        <fullName evidence="2">M64 family metallopeptidase</fullName>
    </submittedName>
</protein>
<keyword evidence="3" id="KW-1185">Reference proteome</keyword>
<dbReference type="InterPro" id="IPR019026">
    <property type="entry name" value="Peptidase_M64_IgA"/>
</dbReference>
<evidence type="ECO:0000313" key="2">
    <source>
        <dbReference type="EMBL" id="MFD2932325.1"/>
    </source>
</evidence>
<dbReference type="RefSeq" id="WP_381496527.1">
    <property type="nucleotide sequence ID" value="NZ_JBHUOM010000001.1"/>
</dbReference>
<dbReference type="Pfam" id="PF09471">
    <property type="entry name" value="Peptidase_M64"/>
    <property type="match status" value="2"/>
</dbReference>
<dbReference type="InterPro" id="IPR028994">
    <property type="entry name" value="Integrin_alpha_N"/>
</dbReference>
<gene>
    <name evidence="2" type="ORF">ACFS25_00945</name>
</gene>
<keyword evidence="1" id="KW-0732">Signal</keyword>
<dbReference type="InterPro" id="IPR013517">
    <property type="entry name" value="FG-GAP"/>
</dbReference>
<evidence type="ECO:0000256" key="1">
    <source>
        <dbReference type="ARBA" id="ARBA00022729"/>
    </source>
</evidence>
<reference evidence="3" key="1">
    <citation type="journal article" date="2019" name="Int. J. Syst. Evol. Microbiol.">
        <title>The Global Catalogue of Microorganisms (GCM) 10K type strain sequencing project: providing services to taxonomists for standard genome sequencing and annotation.</title>
        <authorList>
            <consortium name="The Broad Institute Genomics Platform"/>
            <consortium name="The Broad Institute Genome Sequencing Center for Infectious Disease"/>
            <person name="Wu L."/>
            <person name="Ma J."/>
        </authorList>
    </citation>
    <scope>NUCLEOTIDE SEQUENCE [LARGE SCALE GENOMIC DNA]</scope>
    <source>
        <strain evidence="3">KCTC 52490</strain>
    </source>
</reference>
<name>A0ABW6AAE8_9BACT</name>
<proteinExistence type="predicted"/>